<gene>
    <name evidence="3" type="ORF">GAN75_13025</name>
    <name evidence="4" type="ORF">GAN91_19295</name>
    <name evidence="2" type="ORF">GAO51_17185</name>
</gene>
<evidence type="ECO:0000313" key="6">
    <source>
        <dbReference type="Proteomes" id="UP000436858"/>
    </source>
</evidence>
<evidence type="ECO:0008006" key="8">
    <source>
        <dbReference type="Google" id="ProtNLM"/>
    </source>
</evidence>
<evidence type="ECO:0000313" key="3">
    <source>
        <dbReference type="EMBL" id="KAB4456230.1"/>
    </source>
</evidence>
<evidence type="ECO:0000313" key="4">
    <source>
        <dbReference type="EMBL" id="KAB4477652.1"/>
    </source>
</evidence>
<evidence type="ECO:0000313" key="2">
    <source>
        <dbReference type="EMBL" id="KAB4309626.1"/>
    </source>
</evidence>
<organism evidence="2 7">
    <name type="scientific">Bacteroides thetaiotaomicron</name>
    <dbReference type="NCBI Taxonomy" id="818"/>
    <lineage>
        <taxon>Bacteria</taxon>
        <taxon>Pseudomonadati</taxon>
        <taxon>Bacteroidota</taxon>
        <taxon>Bacteroidia</taxon>
        <taxon>Bacteroidales</taxon>
        <taxon>Bacteroidaceae</taxon>
        <taxon>Bacteroides</taxon>
    </lineage>
</organism>
<dbReference type="PROSITE" id="PS51257">
    <property type="entry name" value="PROKAR_LIPOPROTEIN"/>
    <property type="match status" value="1"/>
</dbReference>
<evidence type="ECO:0000313" key="5">
    <source>
        <dbReference type="Proteomes" id="UP000436825"/>
    </source>
</evidence>
<evidence type="ECO:0000256" key="1">
    <source>
        <dbReference type="SAM" id="SignalP"/>
    </source>
</evidence>
<evidence type="ECO:0000313" key="7">
    <source>
        <dbReference type="Proteomes" id="UP000440614"/>
    </source>
</evidence>
<dbReference type="RefSeq" id="WP_011108977.1">
    <property type="nucleotide sequence ID" value="NZ_CAXSNJ010000049.1"/>
</dbReference>
<dbReference type="GeneID" id="60924963"/>
<protein>
    <recommendedName>
        <fullName evidence="8">Lipoprotein</fullName>
    </recommendedName>
</protein>
<feature type="chain" id="PRO_5041552152" description="Lipoprotein" evidence="1">
    <location>
        <begin position="22"/>
        <end position="297"/>
    </location>
</feature>
<dbReference type="EMBL" id="WCSY01000017">
    <property type="protein sequence ID" value="KAB4309626.1"/>
    <property type="molecule type" value="Genomic_DNA"/>
</dbReference>
<dbReference type="AlphaFoldDB" id="A0A6A2HL75"/>
<dbReference type="EMBL" id="WCRY01000021">
    <property type="protein sequence ID" value="KAB4477652.1"/>
    <property type="molecule type" value="Genomic_DNA"/>
</dbReference>
<accession>A0A6A2HL75</accession>
<feature type="signal peptide" evidence="1">
    <location>
        <begin position="1"/>
        <end position="21"/>
    </location>
</feature>
<dbReference type="Proteomes" id="UP000440614">
    <property type="component" value="Unassembled WGS sequence"/>
</dbReference>
<proteinExistence type="predicted"/>
<keyword evidence="1" id="KW-0732">Signal</keyword>
<comment type="caution">
    <text evidence="2">The sequence shown here is derived from an EMBL/GenBank/DDBJ whole genome shotgun (WGS) entry which is preliminary data.</text>
</comment>
<name>A0A6A2HL75_BACT4</name>
<reference evidence="5 6" key="1">
    <citation type="journal article" date="2019" name="Nat. Med.">
        <title>A library of human gut bacterial isolates paired with longitudinal multiomics data enables mechanistic microbiome research.</title>
        <authorList>
            <person name="Poyet M."/>
            <person name="Groussin M."/>
            <person name="Gibbons S.M."/>
            <person name="Avila-Pacheco J."/>
            <person name="Jiang X."/>
            <person name="Kearney S.M."/>
            <person name="Perrotta A.R."/>
            <person name="Berdy B."/>
            <person name="Zhao S."/>
            <person name="Lieberman T.D."/>
            <person name="Swanson P.K."/>
            <person name="Smith M."/>
            <person name="Roesemann S."/>
            <person name="Alexander J.E."/>
            <person name="Rich S.A."/>
            <person name="Livny J."/>
            <person name="Vlamakis H."/>
            <person name="Clish C."/>
            <person name="Bullock K."/>
            <person name="Deik A."/>
            <person name="Scott J."/>
            <person name="Pierce K.A."/>
            <person name="Xavier R.J."/>
            <person name="Alm E.J."/>
        </authorList>
    </citation>
    <scope>NUCLEOTIDE SEQUENCE [LARGE SCALE GENOMIC DNA]</scope>
    <source>
        <strain evidence="3 5">BIOML-A160</strain>
        <strain evidence="4 6">BIOML-A162</strain>
        <strain evidence="2 7">BIOML-A188</strain>
    </source>
</reference>
<dbReference type="Proteomes" id="UP000436825">
    <property type="component" value="Unassembled WGS sequence"/>
</dbReference>
<sequence length="297" mass="34690">MKTLNYKLLLLLLFISSVIYSCSNEDSLIPSPPPPIENNVITRSNGVVLDMPYISRPDLDNTSHKDTTDMWILYIRTDRYNENGEYDYGHKGQYIQLQYCKVNSFYDGDWKDAVIQMENPIYLKKSYYPFGEIYFRARTMDKEELAKIPGSRQYEYSYELSPWSYSLYAFNNIYNSDGISLTKNNIIVELNFIFNASYTGYLWEKDLSNFAASIKYGDKNLTYTVKDKYYKKSGYRETYTISMDKAYINYHGCSISVTNRTPGGYYISFDPMLFTIPTCTPNEITPPFSFDINVNLR</sequence>
<dbReference type="Proteomes" id="UP000436858">
    <property type="component" value="Unassembled WGS sequence"/>
</dbReference>
<dbReference type="EMBL" id="WCRW01000007">
    <property type="protein sequence ID" value="KAB4456230.1"/>
    <property type="molecule type" value="Genomic_DNA"/>
</dbReference>